<sequence length="251" mass="28847">MKQQAIILSVIALATTVIARPLINFSQNSFTLTGQIFTQNPNNQSERLYKFRNKEEVNFRLHIDPTTNTKLQVIERVNTQETYYAYAHFGETNISQSTYHSKVDSVFLQESNILKDHNADIPTFISVLNSNNNTEHVQIEYKEETQQNYEQATQLFEFQITQNTINLKTSASETNTFSLLFDINGVLRYGYKLGRQNVIFQFDPVILENSPQYKKDLDTAFGENPYIGSSSQVKCNLRSRFGGIQDLALLF</sequence>
<proteinExistence type="predicted"/>
<dbReference type="Proteomes" id="UP000039865">
    <property type="component" value="Unassembled WGS sequence"/>
</dbReference>
<dbReference type="EMBL" id="CCKQ01003768">
    <property type="protein sequence ID" value="CDW74913.1"/>
    <property type="molecule type" value="Genomic_DNA"/>
</dbReference>
<evidence type="ECO:0000256" key="1">
    <source>
        <dbReference type="SAM" id="SignalP"/>
    </source>
</evidence>
<organism evidence="2 3">
    <name type="scientific">Stylonychia lemnae</name>
    <name type="common">Ciliate</name>
    <dbReference type="NCBI Taxonomy" id="5949"/>
    <lineage>
        <taxon>Eukaryota</taxon>
        <taxon>Sar</taxon>
        <taxon>Alveolata</taxon>
        <taxon>Ciliophora</taxon>
        <taxon>Intramacronucleata</taxon>
        <taxon>Spirotrichea</taxon>
        <taxon>Stichotrichia</taxon>
        <taxon>Sporadotrichida</taxon>
        <taxon>Oxytrichidae</taxon>
        <taxon>Stylonychinae</taxon>
        <taxon>Stylonychia</taxon>
    </lineage>
</organism>
<feature type="signal peptide" evidence="1">
    <location>
        <begin position="1"/>
        <end position="19"/>
    </location>
</feature>
<evidence type="ECO:0000313" key="2">
    <source>
        <dbReference type="EMBL" id="CDW74913.1"/>
    </source>
</evidence>
<dbReference type="InParanoid" id="A0A078A0E3"/>
<name>A0A078A0E3_STYLE</name>
<gene>
    <name evidence="2" type="primary">Contig14716.g15673</name>
    <name evidence="2" type="ORF">STYLEM_3897</name>
</gene>
<evidence type="ECO:0008006" key="4">
    <source>
        <dbReference type="Google" id="ProtNLM"/>
    </source>
</evidence>
<evidence type="ECO:0000313" key="3">
    <source>
        <dbReference type="Proteomes" id="UP000039865"/>
    </source>
</evidence>
<keyword evidence="3" id="KW-1185">Reference proteome</keyword>
<keyword evidence="1" id="KW-0732">Signal</keyword>
<reference evidence="2 3" key="1">
    <citation type="submission" date="2014-06" db="EMBL/GenBank/DDBJ databases">
        <authorList>
            <person name="Swart Estienne"/>
        </authorList>
    </citation>
    <scope>NUCLEOTIDE SEQUENCE [LARGE SCALE GENOMIC DNA]</scope>
    <source>
        <strain evidence="2 3">130c</strain>
    </source>
</reference>
<protein>
    <recommendedName>
        <fullName evidence="4">Glycoside hydrolase 131 catalytic N-terminal domain-containing protein</fullName>
    </recommendedName>
</protein>
<dbReference type="AlphaFoldDB" id="A0A078A0E3"/>
<feature type="chain" id="PRO_5001729167" description="Glycoside hydrolase 131 catalytic N-terminal domain-containing protein" evidence="1">
    <location>
        <begin position="20"/>
        <end position="251"/>
    </location>
</feature>
<accession>A0A078A0E3</accession>